<organism evidence="7 8">
    <name type="scientific">Candidatus Roizmanbacteria bacterium RIFCSPHIGHO2_01_FULL_39_12c</name>
    <dbReference type="NCBI Taxonomy" id="1802031"/>
    <lineage>
        <taxon>Bacteria</taxon>
        <taxon>Candidatus Roizmaniibacteriota</taxon>
    </lineage>
</organism>
<dbReference type="Proteomes" id="UP000177208">
    <property type="component" value="Unassembled WGS sequence"/>
</dbReference>
<accession>A0A1F7GBM3</accession>
<keyword evidence="4" id="KW-0479">Metal-binding</keyword>
<dbReference type="GO" id="GO:0046872">
    <property type="term" value="F:metal ion binding"/>
    <property type="evidence" value="ECO:0007669"/>
    <property type="project" value="UniProtKB-KW"/>
</dbReference>
<dbReference type="CDD" id="cd00685">
    <property type="entry name" value="Trans_IPPS_HT"/>
    <property type="match status" value="1"/>
</dbReference>
<gene>
    <name evidence="7" type="ORF">A2774_04655</name>
</gene>
<evidence type="ECO:0000256" key="4">
    <source>
        <dbReference type="ARBA" id="ARBA00022723"/>
    </source>
</evidence>
<dbReference type="PROSITE" id="PS00723">
    <property type="entry name" value="POLYPRENYL_SYNTHASE_1"/>
    <property type="match status" value="1"/>
</dbReference>
<evidence type="ECO:0000256" key="1">
    <source>
        <dbReference type="ARBA" id="ARBA00001946"/>
    </source>
</evidence>
<comment type="caution">
    <text evidence="7">The sequence shown here is derived from an EMBL/GenBank/DDBJ whole genome shotgun (WGS) entry which is preliminary data.</text>
</comment>
<dbReference type="InterPro" id="IPR000092">
    <property type="entry name" value="Polyprenyl_synt"/>
</dbReference>
<name>A0A1F7GBM3_9BACT</name>
<reference evidence="7 8" key="1">
    <citation type="journal article" date="2016" name="Nat. Commun.">
        <title>Thousands of microbial genomes shed light on interconnected biogeochemical processes in an aquifer system.</title>
        <authorList>
            <person name="Anantharaman K."/>
            <person name="Brown C.T."/>
            <person name="Hug L.A."/>
            <person name="Sharon I."/>
            <person name="Castelle C.J."/>
            <person name="Probst A.J."/>
            <person name="Thomas B.C."/>
            <person name="Singh A."/>
            <person name="Wilkins M.J."/>
            <person name="Karaoz U."/>
            <person name="Brodie E.L."/>
            <person name="Williams K.H."/>
            <person name="Hubbard S.S."/>
            <person name="Banfield J.F."/>
        </authorList>
    </citation>
    <scope>NUCLEOTIDE SEQUENCE [LARGE SCALE GENOMIC DNA]</scope>
</reference>
<dbReference type="Gene3D" id="1.10.600.10">
    <property type="entry name" value="Farnesyl Diphosphate Synthase"/>
    <property type="match status" value="1"/>
</dbReference>
<sequence length="349" mass="39415">MKKINIKNLLNDYSLKANALLAVYLKEKIRGARFVGKIPTEILKKFAEMMTRGKKIRGFLTVLGYRLAGGKDLNSIYDASCFIEIMHSGALIHDDIMDKDNLRRGLPAMHRQFENYGEDIGVSLAICAGDLAFYLSWDKLLHSRFSDEIILKAAKIYAKYAINITYGQSLDQVNGLERNFNLQEILKIFRYKTAEYTGVTPLIIGAILGGMTDKKKLAAIEGYGLNLGWAFQIQDDILGLYGSETETGKPIGSDLRQGKITLLVYHILKNGSLNEKLYLKSILGRKDLSQTDILKAQKFFKDTGAYQYVLNLGKNYLFEGKKTILQLTENPEIKEILESLLNFIMSRIV</sequence>
<dbReference type="EMBL" id="MFZG01000025">
    <property type="protein sequence ID" value="OGK16247.1"/>
    <property type="molecule type" value="Genomic_DNA"/>
</dbReference>
<dbReference type="PANTHER" id="PTHR12001:SF85">
    <property type="entry name" value="SHORT CHAIN ISOPRENYL DIPHOSPHATE SYNTHASE"/>
    <property type="match status" value="1"/>
</dbReference>
<protein>
    <recommendedName>
        <fullName evidence="9">Polyprenyl synthetase</fullName>
    </recommendedName>
</protein>
<dbReference type="PANTHER" id="PTHR12001">
    <property type="entry name" value="GERANYLGERANYL PYROPHOSPHATE SYNTHASE"/>
    <property type="match status" value="1"/>
</dbReference>
<dbReference type="InterPro" id="IPR008949">
    <property type="entry name" value="Isoprenoid_synthase_dom_sf"/>
</dbReference>
<evidence type="ECO:0000256" key="3">
    <source>
        <dbReference type="ARBA" id="ARBA00022679"/>
    </source>
</evidence>
<dbReference type="AlphaFoldDB" id="A0A1F7GBM3"/>
<dbReference type="SFLD" id="SFLDG01017">
    <property type="entry name" value="Polyprenyl_Transferase_Like"/>
    <property type="match status" value="1"/>
</dbReference>
<comment type="cofactor">
    <cofactor evidence="1">
        <name>Mg(2+)</name>
        <dbReference type="ChEBI" id="CHEBI:18420"/>
    </cofactor>
</comment>
<evidence type="ECO:0000256" key="6">
    <source>
        <dbReference type="RuleBase" id="RU004466"/>
    </source>
</evidence>
<dbReference type="InterPro" id="IPR033749">
    <property type="entry name" value="Polyprenyl_synt_CS"/>
</dbReference>
<comment type="similarity">
    <text evidence="2 6">Belongs to the FPP/GGPP synthase family.</text>
</comment>
<evidence type="ECO:0008006" key="9">
    <source>
        <dbReference type="Google" id="ProtNLM"/>
    </source>
</evidence>
<proteinExistence type="inferred from homology"/>
<keyword evidence="3 6" id="KW-0808">Transferase</keyword>
<dbReference type="GO" id="GO:0008299">
    <property type="term" value="P:isoprenoid biosynthetic process"/>
    <property type="evidence" value="ECO:0007669"/>
    <property type="project" value="InterPro"/>
</dbReference>
<evidence type="ECO:0000256" key="5">
    <source>
        <dbReference type="ARBA" id="ARBA00022842"/>
    </source>
</evidence>
<keyword evidence="5" id="KW-0460">Magnesium</keyword>
<dbReference type="PROSITE" id="PS00444">
    <property type="entry name" value="POLYPRENYL_SYNTHASE_2"/>
    <property type="match status" value="1"/>
</dbReference>
<dbReference type="GO" id="GO:0004659">
    <property type="term" value="F:prenyltransferase activity"/>
    <property type="evidence" value="ECO:0007669"/>
    <property type="project" value="InterPro"/>
</dbReference>
<dbReference type="SUPFAM" id="SSF48576">
    <property type="entry name" value="Terpenoid synthases"/>
    <property type="match status" value="1"/>
</dbReference>
<dbReference type="SFLD" id="SFLDS00005">
    <property type="entry name" value="Isoprenoid_Synthase_Type_I"/>
    <property type="match status" value="1"/>
</dbReference>
<evidence type="ECO:0000313" key="8">
    <source>
        <dbReference type="Proteomes" id="UP000177208"/>
    </source>
</evidence>
<evidence type="ECO:0000256" key="2">
    <source>
        <dbReference type="ARBA" id="ARBA00006706"/>
    </source>
</evidence>
<evidence type="ECO:0000313" key="7">
    <source>
        <dbReference type="EMBL" id="OGK16247.1"/>
    </source>
</evidence>
<dbReference type="Pfam" id="PF00348">
    <property type="entry name" value="polyprenyl_synt"/>
    <property type="match status" value="1"/>
</dbReference>